<dbReference type="AlphaFoldDB" id="A0A225MWE7"/>
<evidence type="ECO:0000313" key="3">
    <source>
        <dbReference type="EMBL" id="OWT65717.1"/>
    </source>
</evidence>
<dbReference type="PIRSF" id="PIRSF017082">
    <property type="entry name" value="YflP"/>
    <property type="match status" value="1"/>
</dbReference>
<comment type="caution">
    <text evidence="3">The sequence shown here is derived from an EMBL/GenBank/DDBJ whole genome shotgun (WGS) entry which is preliminary data.</text>
</comment>
<keyword evidence="2" id="KW-0732">Signal</keyword>
<dbReference type="PANTHER" id="PTHR42928">
    <property type="entry name" value="TRICARBOXYLATE-BINDING PROTEIN"/>
    <property type="match status" value="1"/>
</dbReference>
<dbReference type="RefSeq" id="WP_088601867.1">
    <property type="nucleotide sequence ID" value="NZ_NJIH01000002.1"/>
</dbReference>
<evidence type="ECO:0008006" key="5">
    <source>
        <dbReference type="Google" id="ProtNLM"/>
    </source>
</evidence>
<sequence length="325" mass="34324">MTPLRWIRTWCAAVLLAVCATPAPAAGSGGYPQRPITVIVSYAAGGTADIATRILAHALEQELHVSLVVENRPGASGIIGTMAALRAAPDGYTLLSASSEISLAAMMSPQVSERARKDLVPLAQTSVSPIVLAARAGRNRSMSQWADIARRNPGKISYATPGVLTPMHLVMESLLHADGLKLFHVPYNGGGRAVTDVLGGQVDLVAVALGTVLPQIEAKKIEPLAVLDSLRSPLLPRVPDAAEAFGGAAEGVPVVWFGWFAPRGLPQEASDKLKRALAQAAASASVRDKLRQAGLEARYLDSAQFAAQLGRERDYYSKAARLIEK</sequence>
<gene>
    <name evidence="3" type="ORF">CEY11_03015</name>
</gene>
<name>A0A225MWE7_9BURK</name>
<keyword evidence="4" id="KW-1185">Reference proteome</keyword>
<feature type="chain" id="PRO_5012578644" description="ABC transporter substrate-binding protein" evidence="2">
    <location>
        <begin position="26"/>
        <end position="325"/>
    </location>
</feature>
<dbReference type="Gene3D" id="3.40.190.10">
    <property type="entry name" value="Periplasmic binding protein-like II"/>
    <property type="match status" value="1"/>
</dbReference>
<dbReference type="Proteomes" id="UP000214603">
    <property type="component" value="Unassembled WGS sequence"/>
</dbReference>
<dbReference type="SUPFAM" id="SSF53850">
    <property type="entry name" value="Periplasmic binding protein-like II"/>
    <property type="match status" value="1"/>
</dbReference>
<dbReference type="EMBL" id="NJIH01000002">
    <property type="protein sequence ID" value="OWT65717.1"/>
    <property type="molecule type" value="Genomic_DNA"/>
</dbReference>
<organism evidence="3 4">
    <name type="scientific">Candidimonas nitroreducens</name>
    <dbReference type="NCBI Taxonomy" id="683354"/>
    <lineage>
        <taxon>Bacteria</taxon>
        <taxon>Pseudomonadati</taxon>
        <taxon>Pseudomonadota</taxon>
        <taxon>Betaproteobacteria</taxon>
        <taxon>Burkholderiales</taxon>
        <taxon>Alcaligenaceae</taxon>
        <taxon>Candidimonas</taxon>
    </lineage>
</organism>
<reference evidence="4" key="1">
    <citation type="submission" date="2017-06" db="EMBL/GenBank/DDBJ databases">
        <title>Herbaspirillum phytohormonus sp. nov., isolated from the root nodule of Robinia pseudoacacia in lead-zinc mine.</title>
        <authorList>
            <person name="Fan M."/>
            <person name="Lin Y."/>
        </authorList>
    </citation>
    <scope>NUCLEOTIDE SEQUENCE [LARGE SCALE GENOMIC DNA]</scope>
    <source>
        <strain evidence="4">SC-089</strain>
    </source>
</reference>
<evidence type="ECO:0000256" key="2">
    <source>
        <dbReference type="SAM" id="SignalP"/>
    </source>
</evidence>
<comment type="similarity">
    <text evidence="1">Belongs to the UPF0065 (bug) family.</text>
</comment>
<accession>A0A225MWE7</accession>
<dbReference type="InterPro" id="IPR042100">
    <property type="entry name" value="Bug_dom1"/>
</dbReference>
<evidence type="ECO:0000313" key="4">
    <source>
        <dbReference type="Proteomes" id="UP000214603"/>
    </source>
</evidence>
<dbReference type="InterPro" id="IPR005064">
    <property type="entry name" value="BUG"/>
</dbReference>
<protein>
    <recommendedName>
        <fullName evidence="5">ABC transporter substrate-binding protein</fullName>
    </recommendedName>
</protein>
<dbReference type="Pfam" id="PF03401">
    <property type="entry name" value="TctC"/>
    <property type="match status" value="1"/>
</dbReference>
<dbReference type="CDD" id="cd07012">
    <property type="entry name" value="PBP2_Bug_TTT"/>
    <property type="match status" value="1"/>
</dbReference>
<dbReference type="Gene3D" id="3.40.190.150">
    <property type="entry name" value="Bordetella uptake gene, domain 1"/>
    <property type="match status" value="1"/>
</dbReference>
<dbReference type="OrthoDB" id="8628587at2"/>
<feature type="signal peptide" evidence="2">
    <location>
        <begin position="1"/>
        <end position="25"/>
    </location>
</feature>
<proteinExistence type="inferred from homology"/>
<dbReference type="PANTHER" id="PTHR42928:SF5">
    <property type="entry name" value="BLR1237 PROTEIN"/>
    <property type="match status" value="1"/>
</dbReference>
<evidence type="ECO:0000256" key="1">
    <source>
        <dbReference type="ARBA" id="ARBA00006987"/>
    </source>
</evidence>